<dbReference type="InterPro" id="IPR008927">
    <property type="entry name" value="6-PGluconate_DH-like_C_sf"/>
</dbReference>
<dbReference type="AlphaFoldDB" id="A0A1H4X654"/>
<dbReference type="InterPro" id="IPR003710">
    <property type="entry name" value="ApbA"/>
</dbReference>
<organism evidence="14 15">
    <name type="scientific">Bradyrhizobium erythrophlei</name>
    <dbReference type="NCBI Taxonomy" id="1437360"/>
    <lineage>
        <taxon>Bacteria</taxon>
        <taxon>Pseudomonadati</taxon>
        <taxon>Pseudomonadota</taxon>
        <taxon>Alphaproteobacteria</taxon>
        <taxon>Hyphomicrobiales</taxon>
        <taxon>Nitrobacteraceae</taxon>
        <taxon>Bradyrhizobium</taxon>
    </lineage>
</organism>
<dbReference type="InterPro" id="IPR036291">
    <property type="entry name" value="NAD(P)-bd_dom_sf"/>
</dbReference>
<protein>
    <recommendedName>
        <fullName evidence="5 11">2-dehydropantoate 2-reductase</fullName>
        <ecNumber evidence="4 11">1.1.1.169</ecNumber>
    </recommendedName>
    <alternativeName>
        <fullName evidence="9 11">Ketopantoate reductase</fullName>
    </alternativeName>
</protein>
<dbReference type="EMBL" id="FNTH01000001">
    <property type="protein sequence ID" value="SED01146.1"/>
    <property type="molecule type" value="Genomic_DNA"/>
</dbReference>
<dbReference type="InterPro" id="IPR013328">
    <property type="entry name" value="6PGD_dom2"/>
</dbReference>
<dbReference type="OrthoDB" id="9796561at2"/>
<dbReference type="InterPro" id="IPR051402">
    <property type="entry name" value="KPR-Related"/>
</dbReference>
<evidence type="ECO:0000256" key="1">
    <source>
        <dbReference type="ARBA" id="ARBA00002919"/>
    </source>
</evidence>
<feature type="domain" description="Ketopantoate reductase N-terminal" evidence="12">
    <location>
        <begin position="24"/>
        <end position="171"/>
    </location>
</feature>
<dbReference type="SUPFAM" id="SSF48179">
    <property type="entry name" value="6-phosphogluconate dehydrogenase C-terminal domain-like"/>
    <property type="match status" value="1"/>
</dbReference>
<dbReference type="Proteomes" id="UP000198992">
    <property type="component" value="Unassembled WGS sequence"/>
</dbReference>
<comment type="function">
    <text evidence="1 11">Catalyzes the NADPH-dependent reduction of ketopantoate into pantoic acid.</text>
</comment>
<gene>
    <name evidence="14" type="ORF">SAMN05444164_3401</name>
</gene>
<evidence type="ECO:0000256" key="2">
    <source>
        <dbReference type="ARBA" id="ARBA00004994"/>
    </source>
</evidence>
<evidence type="ECO:0000256" key="9">
    <source>
        <dbReference type="ARBA" id="ARBA00032024"/>
    </source>
</evidence>
<evidence type="ECO:0000256" key="11">
    <source>
        <dbReference type="RuleBase" id="RU362068"/>
    </source>
</evidence>
<evidence type="ECO:0000259" key="12">
    <source>
        <dbReference type="Pfam" id="PF02558"/>
    </source>
</evidence>
<dbReference type="PANTHER" id="PTHR21708:SF26">
    <property type="entry name" value="2-DEHYDROPANTOATE 2-REDUCTASE"/>
    <property type="match status" value="1"/>
</dbReference>
<evidence type="ECO:0000256" key="7">
    <source>
        <dbReference type="ARBA" id="ARBA00022857"/>
    </source>
</evidence>
<dbReference type="GO" id="GO:0015940">
    <property type="term" value="P:pantothenate biosynthetic process"/>
    <property type="evidence" value="ECO:0007669"/>
    <property type="project" value="UniProtKB-UniPathway"/>
</dbReference>
<evidence type="ECO:0000256" key="8">
    <source>
        <dbReference type="ARBA" id="ARBA00023002"/>
    </source>
</evidence>
<dbReference type="Pfam" id="PF02558">
    <property type="entry name" value="ApbA"/>
    <property type="match status" value="1"/>
</dbReference>
<sequence>MPAPFPRAETRRVKRKTFVSSPKILVLGAGGIGGYFGGRLAEGGADVTFLVREGRRQILSEQGLRLESPYGDAQLVVKTVVASEVAPIYDGVILTCKAYDLDAAVATIAPAVAPSGYVLPFLNGIAHIDVLNQRFGQHRVLGGTAKIQATLTPSGAIRQFNDWRTLTFGEQSGEMTERVTTLAALFAAAKGVEAFAVTDIVQRMWEKIVHLSTAAAMTCLMRANVGEIVRTPYGRELFLDQLRCGAAVAAANGHAPSDSFMKLWEETFSQRESQYATSMLRDVERGGPTEVDHILGFMLNRAIDAKIAHRTLMLAYTNIKALEQRRAAGRLP</sequence>
<dbReference type="FunFam" id="3.40.50.720:FF:000307">
    <property type="entry name" value="2-dehydropantoate 2-reductase"/>
    <property type="match status" value="1"/>
</dbReference>
<comment type="pathway">
    <text evidence="2 11">Cofactor biosynthesis; (R)-pantothenate biosynthesis; (R)-pantoate from 3-methyl-2-oxobutanoate: step 2/2.</text>
</comment>
<dbReference type="EC" id="1.1.1.169" evidence="4 11"/>
<keyword evidence="6 11" id="KW-0566">Pantothenate biosynthesis</keyword>
<dbReference type="Gene3D" id="3.40.50.720">
    <property type="entry name" value="NAD(P)-binding Rossmann-like Domain"/>
    <property type="match status" value="1"/>
</dbReference>
<reference evidence="14 15" key="1">
    <citation type="submission" date="2016-10" db="EMBL/GenBank/DDBJ databases">
        <authorList>
            <person name="de Groot N.N."/>
        </authorList>
    </citation>
    <scope>NUCLEOTIDE SEQUENCE [LARGE SCALE GENOMIC DNA]</scope>
    <source>
        <strain evidence="14 15">MT12</strain>
    </source>
</reference>
<dbReference type="Pfam" id="PF08546">
    <property type="entry name" value="ApbA_C"/>
    <property type="match status" value="1"/>
</dbReference>
<evidence type="ECO:0000256" key="3">
    <source>
        <dbReference type="ARBA" id="ARBA00007870"/>
    </source>
</evidence>
<dbReference type="UniPathway" id="UPA00028">
    <property type="reaction ID" value="UER00004"/>
</dbReference>
<evidence type="ECO:0000256" key="4">
    <source>
        <dbReference type="ARBA" id="ARBA00013014"/>
    </source>
</evidence>
<comment type="catalytic activity">
    <reaction evidence="10 11">
        <text>(R)-pantoate + NADP(+) = 2-dehydropantoate + NADPH + H(+)</text>
        <dbReference type="Rhea" id="RHEA:16233"/>
        <dbReference type="ChEBI" id="CHEBI:11561"/>
        <dbReference type="ChEBI" id="CHEBI:15378"/>
        <dbReference type="ChEBI" id="CHEBI:15980"/>
        <dbReference type="ChEBI" id="CHEBI:57783"/>
        <dbReference type="ChEBI" id="CHEBI:58349"/>
        <dbReference type="EC" id="1.1.1.169"/>
    </reaction>
</comment>
<accession>A0A1H4X654</accession>
<dbReference type="InterPro" id="IPR013332">
    <property type="entry name" value="KPR_N"/>
</dbReference>
<proteinExistence type="inferred from homology"/>
<keyword evidence="7 11" id="KW-0521">NADP</keyword>
<evidence type="ECO:0000313" key="15">
    <source>
        <dbReference type="Proteomes" id="UP000198992"/>
    </source>
</evidence>
<evidence type="ECO:0000256" key="10">
    <source>
        <dbReference type="ARBA" id="ARBA00048793"/>
    </source>
</evidence>
<dbReference type="PANTHER" id="PTHR21708">
    <property type="entry name" value="PROBABLE 2-DEHYDROPANTOATE 2-REDUCTASE"/>
    <property type="match status" value="1"/>
</dbReference>
<evidence type="ECO:0000256" key="5">
    <source>
        <dbReference type="ARBA" id="ARBA00019465"/>
    </source>
</evidence>
<evidence type="ECO:0000256" key="6">
    <source>
        <dbReference type="ARBA" id="ARBA00022655"/>
    </source>
</evidence>
<feature type="domain" description="Ketopantoate reductase C-terminal" evidence="13">
    <location>
        <begin position="199"/>
        <end position="323"/>
    </location>
</feature>
<keyword evidence="8 11" id="KW-0560">Oxidoreductase</keyword>
<dbReference type="Gene3D" id="1.10.1040.10">
    <property type="entry name" value="N-(1-d-carboxylethyl)-l-norvaline Dehydrogenase, domain 2"/>
    <property type="match status" value="1"/>
</dbReference>
<dbReference type="NCBIfam" id="TIGR00745">
    <property type="entry name" value="apbA_panE"/>
    <property type="match status" value="1"/>
</dbReference>
<name>A0A1H4X654_9BRAD</name>
<evidence type="ECO:0000313" key="14">
    <source>
        <dbReference type="EMBL" id="SED01146.1"/>
    </source>
</evidence>
<dbReference type="GO" id="GO:0005737">
    <property type="term" value="C:cytoplasm"/>
    <property type="evidence" value="ECO:0007669"/>
    <property type="project" value="TreeGrafter"/>
</dbReference>
<dbReference type="InterPro" id="IPR013752">
    <property type="entry name" value="KPA_reductase"/>
</dbReference>
<dbReference type="SUPFAM" id="SSF51735">
    <property type="entry name" value="NAD(P)-binding Rossmann-fold domains"/>
    <property type="match status" value="1"/>
</dbReference>
<comment type="similarity">
    <text evidence="3 11">Belongs to the ketopantoate reductase family.</text>
</comment>
<evidence type="ECO:0000259" key="13">
    <source>
        <dbReference type="Pfam" id="PF08546"/>
    </source>
</evidence>
<dbReference type="GO" id="GO:0008677">
    <property type="term" value="F:2-dehydropantoate 2-reductase activity"/>
    <property type="evidence" value="ECO:0007669"/>
    <property type="project" value="UniProtKB-EC"/>
</dbReference>